<name>A0ABV5EZZ0_9FLAO</name>
<feature type="domain" description="SGNH hydrolase-type esterase" evidence="2">
    <location>
        <begin position="31"/>
        <end position="203"/>
    </location>
</feature>
<dbReference type="InterPro" id="IPR036514">
    <property type="entry name" value="SGNH_hydro_sf"/>
</dbReference>
<dbReference type="Proteomes" id="UP001589605">
    <property type="component" value="Unassembled WGS sequence"/>
</dbReference>
<sequence>MKMFITKCFTVLILVFALSSSVKKKPSVLIIGDSISIGYTPFVQNSLEDKAVVWHNPGNAKFTGNGLNKIDEWIDQGNWDVIQINWGLWDLCYRQPSTNDLGKRDKENGVITTEISKYTTNLEQLIKRIKKKSDAKIIFVTTTYVPETEAGRFEEDVKRYNNVAKGIMLKHNIVINDIYEKSIPIHHKYAKAIDDVHYVQKGYVELSKLITNFLEQELQTL</sequence>
<dbReference type="InterPro" id="IPR051532">
    <property type="entry name" value="Ester_Hydrolysis_Enzymes"/>
</dbReference>
<keyword evidence="4" id="KW-1185">Reference proteome</keyword>
<accession>A0ABV5EZZ0</accession>
<comment type="caution">
    <text evidence="3">The sequence shown here is derived from an EMBL/GenBank/DDBJ whole genome shotgun (WGS) entry which is preliminary data.</text>
</comment>
<evidence type="ECO:0000313" key="3">
    <source>
        <dbReference type="EMBL" id="MFB9052755.1"/>
    </source>
</evidence>
<dbReference type="SUPFAM" id="SSF52266">
    <property type="entry name" value="SGNH hydrolase"/>
    <property type="match status" value="1"/>
</dbReference>
<dbReference type="PANTHER" id="PTHR30383:SF26">
    <property type="entry name" value="SGNH HYDROLASE-TYPE ESTERASE DOMAIN-CONTAINING PROTEIN"/>
    <property type="match status" value="1"/>
</dbReference>
<dbReference type="PANTHER" id="PTHR30383">
    <property type="entry name" value="THIOESTERASE 1/PROTEASE 1/LYSOPHOSPHOLIPASE L1"/>
    <property type="match status" value="1"/>
</dbReference>
<keyword evidence="1" id="KW-0732">Signal</keyword>
<dbReference type="GO" id="GO:0016787">
    <property type="term" value="F:hydrolase activity"/>
    <property type="evidence" value="ECO:0007669"/>
    <property type="project" value="UniProtKB-KW"/>
</dbReference>
<reference evidence="3 4" key="1">
    <citation type="submission" date="2024-09" db="EMBL/GenBank/DDBJ databases">
        <authorList>
            <person name="Sun Q."/>
            <person name="Mori K."/>
        </authorList>
    </citation>
    <scope>NUCLEOTIDE SEQUENCE [LARGE SCALE GENOMIC DNA]</scope>
    <source>
        <strain evidence="3 4">CECT 8286</strain>
    </source>
</reference>
<protein>
    <submittedName>
        <fullName evidence="3">SGNH/GDSL hydrolase family protein</fullName>
    </submittedName>
</protein>
<evidence type="ECO:0000313" key="4">
    <source>
        <dbReference type="Proteomes" id="UP001589605"/>
    </source>
</evidence>
<dbReference type="Pfam" id="PF13472">
    <property type="entry name" value="Lipase_GDSL_2"/>
    <property type="match status" value="1"/>
</dbReference>
<dbReference type="Gene3D" id="3.40.50.1110">
    <property type="entry name" value="SGNH hydrolase"/>
    <property type="match status" value="1"/>
</dbReference>
<feature type="chain" id="PRO_5045454781" evidence="1">
    <location>
        <begin position="25"/>
        <end position="221"/>
    </location>
</feature>
<gene>
    <name evidence="3" type="ORF">ACFFVB_06635</name>
</gene>
<proteinExistence type="predicted"/>
<feature type="signal peptide" evidence="1">
    <location>
        <begin position="1"/>
        <end position="24"/>
    </location>
</feature>
<dbReference type="CDD" id="cd00229">
    <property type="entry name" value="SGNH_hydrolase"/>
    <property type="match status" value="1"/>
</dbReference>
<organism evidence="3 4">
    <name type="scientific">Formosa undariae</name>
    <dbReference type="NCBI Taxonomy" id="1325436"/>
    <lineage>
        <taxon>Bacteria</taxon>
        <taxon>Pseudomonadati</taxon>
        <taxon>Bacteroidota</taxon>
        <taxon>Flavobacteriia</taxon>
        <taxon>Flavobacteriales</taxon>
        <taxon>Flavobacteriaceae</taxon>
        <taxon>Formosa</taxon>
    </lineage>
</organism>
<dbReference type="RefSeq" id="WP_382381934.1">
    <property type="nucleotide sequence ID" value="NZ_JBHMEZ010000003.1"/>
</dbReference>
<dbReference type="EMBL" id="JBHMEZ010000003">
    <property type="protein sequence ID" value="MFB9052755.1"/>
    <property type="molecule type" value="Genomic_DNA"/>
</dbReference>
<evidence type="ECO:0000256" key="1">
    <source>
        <dbReference type="SAM" id="SignalP"/>
    </source>
</evidence>
<dbReference type="InterPro" id="IPR013830">
    <property type="entry name" value="SGNH_hydro"/>
</dbReference>
<keyword evidence="3" id="KW-0378">Hydrolase</keyword>
<evidence type="ECO:0000259" key="2">
    <source>
        <dbReference type="Pfam" id="PF13472"/>
    </source>
</evidence>